<protein>
    <submittedName>
        <fullName evidence="1">Uncharacterized protein</fullName>
    </submittedName>
</protein>
<dbReference type="GeneID" id="70236206"/>
<name>A0A9P8P691_9ASCO</name>
<reference evidence="1" key="2">
    <citation type="submission" date="2021-01" db="EMBL/GenBank/DDBJ databases">
        <authorList>
            <person name="Schikora-Tamarit M.A."/>
        </authorList>
    </citation>
    <scope>NUCLEOTIDE SEQUENCE</scope>
    <source>
        <strain evidence="1">CBS6075</strain>
    </source>
</reference>
<reference evidence="1" key="1">
    <citation type="journal article" date="2021" name="Open Biol.">
        <title>Shared evolutionary footprints suggest mitochondrial oxidative damage underlies multiple complex I losses in fungi.</title>
        <authorList>
            <person name="Schikora-Tamarit M.A."/>
            <person name="Marcet-Houben M."/>
            <person name="Nosek J."/>
            <person name="Gabaldon T."/>
        </authorList>
    </citation>
    <scope>NUCLEOTIDE SEQUENCE</scope>
    <source>
        <strain evidence="1">CBS6075</strain>
    </source>
</reference>
<comment type="caution">
    <text evidence="1">The sequence shown here is derived from an EMBL/GenBank/DDBJ whole genome shotgun (WGS) entry which is preliminary data.</text>
</comment>
<evidence type="ECO:0000313" key="1">
    <source>
        <dbReference type="EMBL" id="KAH3666052.1"/>
    </source>
</evidence>
<organism evidence="1 2">
    <name type="scientific">Ogataea philodendri</name>
    <dbReference type="NCBI Taxonomy" id="1378263"/>
    <lineage>
        <taxon>Eukaryota</taxon>
        <taxon>Fungi</taxon>
        <taxon>Dikarya</taxon>
        <taxon>Ascomycota</taxon>
        <taxon>Saccharomycotina</taxon>
        <taxon>Pichiomycetes</taxon>
        <taxon>Pichiales</taxon>
        <taxon>Pichiaceae</taxon>
        <taxon>Ogataea</taxon>
    </lineage>
</organism>
<gene>
    <name evidence="1" type="ORF">OGAPHI_004241</name>
</gene>
<proteinExistence type="predicted"/>
<evidence type="ECO:0000313" key="2">
    <source>
        <dbReference type="Proteomes" id="UP000769157"/>
    </source>
</evidence>
<sequence>MGVILDESAGFFRKVLEVNDIPKVLEKQDKIVLAHGARDWKWPNADERDSSSTSGDRSPTKRLYELVVLDCCVLNAQEIVSGYPSRTAPFNEEKAVCAAECDSNSMNE</sequence>
<dbReference type="RefSeq" id="XP_046061256.1">
    <property type="nucleotide sequence ID" value="XM_046205298.1"/>
</dbReference>
<dbReference type="EMBL" id="JAEUBE010000295">
    <property type="protein sequence ID" value="KAH3666052.1"/>
    <property type="molecule type" value="Genomic_DNA"/>
</dbReference>
<keyword evidence="2" id="KW-1185">Reference proteome</keyword>
<accession>A0A9P8P691</accession>
<dbReference type="AlphaFoldDB" id="A0A9P8P691"/>
<dbReference type="Proteomes" id="UP000769157">
    <property type="component" value="Unassembled WGS sequence"/>
</dbReference>